<organism evidence="7 8">
    <name type="scientific">Amycolatopsis pithecellobii</name>
    <dbReference type="NCBI Taxonomy" id="664692"/>
    <lineage>
        <taxon>Bacteria</taxon>
        <taxon>Bacillati</taxon>
        <taxon>Actinomycetota</taxon>
        <taxon>Actinomycetes</taxon>
        <taxon>Pseudonocardiales</taxon>
        <taxon>Pseudonocardiaceae</taxon>
        <taxon>Amycolatopsis</taxon>
    </lineage>
</organism>
<evidence type="ECO:0000256" key="4">
    <source>
        <dbReference type="RuleBase" id="RU362118"/>
    </source>
</evidence>
<evidence type="ECO:0000256" key="3">
    <source>
        <dbReference type="ARBA" id="ARBA00022898"/>
    </source>
</evidence>
<comment type="caution">
    <text evidence="7">The sequence shown here is derived from an EMBL/GenBank/DDBJ whole genome shotgun (WGS) entry which is preliminary data.</text>
</comment>
<keyword evidence="3 4" id="KW-0663">Pyridoxal phosphate</keyword>
<dbReference type="GO" id="GO:0016846">
    <property type="term" value="F:carbon-sulfur lyase activity"/>
    <property type="evidence" value="ECO:0007669"/>
    <property type="project" value="TreeGrafter"/>
</dbReference>
<dbReference type="GO" id="GO:0008483">
    <property type="term" value="F:transaminase activity"/>
    <property type="evidence" value="ECO:0007669"/>
    <property type="project" value="UniProtKB-KW"/>
</dbReference>
<sequence>MTVLSGLAEGPIYLDYNATTPVDPAVPAPRSGHPASTHKMYAPKGIAALYVRSGVSLEPVVYGGGQQHGLQAAPRTSRSPWDSVPPPSSHNTFATPVNQNPLHHDADLVIHSATKYLGGHSDLTAGAVAGPAEFLADHLRVTKVNHRRPSHHHQDPDARPPARSRQKPTSSRSRLARANCSALAVISAPAVLFCSC</sequence>
<comment type="similarity">
    <text evidence="2 4">Belongs to the trans-sulfuration enzymes family.</text>
</comment>
<accession>A0A6N7Z7P2</accession>
<dbReference type="PROSITE" id="PS00868">
    <property type="entry name" value="CYS_MET_METAB_PP"/>
    <property type="match status" value="1"/>
</dbReference>
<dbReference type="GO" id="GO:0019346">
    <property type="term" value="P:transsulfuration"/>
    <property type="evidence" value="ECO:0007669"/>
    <property type="project" value="InterPro"/>
</dbReference>
<feature type="domain" description="Aminotransferase class V" evidence="6">
    <location>
        <begin position="35"/>
        <end position="67"/>
    </location>
</feature>
<evidence type="ECO:0000256" key="2">
    <source>
        <dbReference type="ARBA" id="ARBA00009077"/>
    </source>
</evidence>
<dbReference type="GO" id="GO:0005737">
    <property type="term" value="C:cytoplasm"/>
    <property type="evidence" value="ECO:0007669"/>
    <property type="project" value="TreeGrafter"/>
</dbReference>
<dbReference type="InterPro" id="IPR015421">
    <property type="entry name" value="PyrdxlP-dep_Trfase_major"/>
</dbReference>
<dbReference type="GO" id="GO:0030170">
    <property type="term" value="F:pyridoxal phosphate binding"/>
    <property type="evidence" value="ECO:0007669"/>
    <property type="project" value="InterPro"/>
</dbReference>
<protein>
    <submittedName>
        <fullName evidence="7">Aminotransferase class V-fold PLP-dependent enzyme</fullName>
    </submittedName>
</protein>
<dbReference type="InterPro" id="IPR015424">
    <property type="entry name" value="PyrdxlP-dep_Trfase"/>
</dbReference>
<feature type="region of interest" description="Disordered" evidence="5">
    <location>
        <begin position="145"/>
        <end position="174"/>
    </location>
</feature>
<feature type="compositionally biased region" description="Polar residues" evidence="5">
    <location>
        <begin position="89"/>
        <end position="100"/>
    </location>
</feature>
<gene>
    <name evidence="7" type="ORF">GKO32_25440</name>
</gene>
<dbReference type="RefSeq" id="WP_154759437.1">
    <property type="nucleotide sequence ID" value="NZ_WMBA01000046.1"/>
</dbReference>
<dbReference type="Pfam" id="PF00266">
    <property type="entry name" value="Aminotran_5"/>
    <property type="match status" value="1"/>
</dbReference>
<keyword evidence="8" id="KW-1185">Reference proteome</keyword>
<evidence type="ECO:0000256" key="1">
    <source>
        <dbReference type="ARBA" id="ARBA00001933"/>
    </source>
</evidence>
<evidence type="ECO:0000256" key="5">
    <source>
        <dbReference type="SAM" id="MobiDB-lite"/>
    </source>
</evidence>
<proteinExistence type="inferred from homology"/>
<name>A0A6N7Z7P2_9PSEU</name>
<dbReference type="InterPro" id="IPR054542">
    <property type="entry name" value="Cys_met_metab_PP"/>
</dbReference>
<dbReference type="InterPro" id="IPR000192">
    <property type="entry name" value="Aminotrans_V_dom"/>
</dbReference>
<reference evidence="7 8" key="1">
    <citation type="submission" date="2019-11" db="EMBL/GenBank/DDBJ databases">
        <title>Draft genome of Amycolatopsis RM579.</title>
        <authorList>
            <person name="Duangmal K."/>
            <person name="Mingma R."/>
        </authorList>
    </citation>
    <scope>NUCLEOTIDE SEQUENCE [LARGE SCALE GENOMIC DNA]</scope>
    <source>
        <strain evidence="7 8">RM579</strain>
    </source>
</reference>
<dbReference type="Gene3D" id="3.40.640.10">
    <property type="entry name" value="Type I PLP-dependent aspartate aminotransferase-like (Major domain)"/>
    <property type="match status" value="2"/>
</dbReference>
<dbReference type="InterPro" id="IPR000277">
    <property type="entry name" value="Cys/Met-Metab_PyrdxlP-dep_enz"/>
</dbReference>
<dbReference type="OrthoDB" id="9808002at2"/>
<dbReference type="SUPFAM" id="SSF53383">
    <property type="entry name" value="PLP-dependent transferases"/>
    <property type="match status" value="2"/>
</dbReference>
<dbReference type="AlphaFoldDB" id="A0A6N7Z7P2"/>
<evidence type="ECO:0000313" key="8">
    <source>
        <dbReference type="Proteomes" id="UP000440096"/>
    </source>
</evidence>
<keyword evidence="7" id="KW-0032">Aminotransferase</keyword>
<dbReference type="Proteomes" id="UP000440096">
    <property type="component" value="Unassembled WGS sequence"/>
</dbReference>
<evidence type="ECO:0000259" key="6">
    <source>
        <dbReference type="Pfam" id="PF00266"/>
    </source>
</evidence>
<evidence type="ECO:0000313" key="7">
    <source>
        <dbReference type="EMBL" id="MTD57294.1"/>
    </source>
</evidence>
<comment type="cofactor">
    <cofactor evidence="1 4">
        <name>pyridoxal 5'-phosphate</name>
        <dbReference type="ChEBI" id="CHEBI:597326"/>
    </cofactor>
</comment>
<dbReference type="Pfam" id="PF01053">
    <property type="entry name" value="Cys_Met_Meta_PP"/>
    <property type="match status" value="1"/>
</dbReference>
<feature type="region of interest" description="Disordered" evidence="5">
    <location>
        <begin position="66"/>
        <end position="100"/>
    </location>
</feature>
<dbReference type="PANTHER" id="PTHR11808">
    <property type="entry name" value="TRANS-SULFURATION ENZYME FAMILY MEMBER"/>
    <property type="match status" value="1"/>
</dbReference>
<keyword evidence="7" id="KW-0808">Transferase</keyword>
<dbReference type="EMBL" id="WMBA01000046">
    <property type="protein sequence ID" value="MTD57294.1"/>
    <property type="molecule type" value="Genomic_DNA"/>
</dbReference>